<evidence type="ECO:0000313" key="2">
    <source>
        <dbReference type="Proteomes" id="UP001595906"/>
    </source>
</evidence>
<protein>
    <submittedName>
        <fullName evidence="1">Uncharacterized protein</fullName>
    </submittedName>
</protein>
<reference evidence="2" key="1">
    <citation type="journal article" date="2019" name="Int. J. Syst. Evol. Microbiol.">
        <title>The Global Catalogue of Microorganisms (GCM) 10K type strain sequencing project: providing services to taxonomists for standard genome sequencing and annotation.</title>
        <authorList>
            <consortium name="The Broad Institute Genomics Platform"/>
            <consortium name="The Broad Institute Genome Sequencing Center for Infectious Disease"/>
            <person name="Wu L."/>
            <person name="Ma J."/>
        </authorList>
    </citation>
    <scope>NUCLEOTIDE SEQUENCE [LARGE SCALE GENOMIC DNA]</scope>
    <source>
        <strain evidence="2">CECT 8010</strain>
    </source>
</reference>
<name>A0ABV8PWE4_9BACT</name>
<evidence type="ECO:0000313" key="1">
    <source>
        <dbReference type="EMBL" id="MFC4231316.1"/>
    </source>
</evidence>
<accession>A0ABV8PWE4</accession>
<organism evidence="1 2">
    <name type="scientific">Parasediminibacterium paludis</name>
    <dbReference type="NCBI Taxonomy" id="908966"/>
    <lineage>
        <taxon>Bacteria</taxon>
        <taxon>Pseudomonadati</taxon>
        <taxon>Bacteroidota</taxon>
        <taxon>Chitinophagia</taxon>
        <taxon>Chitinophagales</taxon>
        <taxon>Chitinophagaceae</taxon>
        <taxon>Parasediminibacterium</taxon>
    </lineage>
</organism>
<keyword evidence="2" id="KW-1185">Reference proteome</keyword>
<dbReference type="RefSeq" id="WP_379012715.1">
    <property type="nucleotide sequence ID" value="NZ_JBHSDC010000003.1"/>
</dbReference>
<dbReference type="Proteomes" id="UP001595906">
    <property type="component" value="Unassembled WGS sequence"/>
</dbReference>
<proteinExistence type="predicted"/>
<comment type="caution">
    <text evidence="1">The sequence shown here is derived from an EMBL/GenBank/DDBJ whole genome shotgun (WGS) entry which is preliminary data.</text>
</comment>
<gene>
    <name evidence="1" type="ORF">ACFOW1_05405</name>
</gene>
<sequence length="115" mass="13626">MEDMQLNPFDEMPRLTVNTEERFALFVQAKAGDATAMEKLVSIERDMIEKLILIHQQLNTHSKCTFTELYEYAVEELKGCISRMEFDRYEEMITWSISARIKQLLITRNTREETK</sequence>
<dbReference type="EMBL" id="JBHSDC010000003">
    <property type="protein sequence ID" value="MFC4231316.1"/>
    <property type="molecule type" value="Genomic_DNA"/>
</dbReference>